<reference evidence="1" key="1">
    <citation type="journal article" date="2021" name="Nat. Commun.">
        <title>Genetic determinants of endophytism in the Arabidopsis root mycobiome.</title>
        <authorList>
            <person name="Mesny F."/>
            <person name="Miyauchi S."/>
            <person name="Thiergart T."/>
            <person name="Pickel B."/>
            <person name="Atanasova L."/>
            <person name="Karlsson M."/>
            <person name="Huettel B."/>
            <person name="Barry K.W."/>
            <person name="Haridas S."/>
            <person name="Chen C."/>
            <person name="Bauer D."/>
            <person name="Andreopoulos W."/>
            <person name="Pangilinan J."/>
            <person name="LaButti K."/>
            <person name="Riley R."/>
            <person name="Lipzen A."/>
            <person name="Clum A."/>
            <person name="Drula E."/>
            <person name="Henrissat B."/>
            <person name="Kohler A."/>
            <person name="Grigoriev I.V."/>
            <person name="Martin F.M."/>
            <person name="Hacquard S."/>
        </authorList>
    </citation>
    <scope>NUCLEOTIDE SEQUENCE</scope>
    <source>
        <strain evidence="1">MPI-CAGE-AT-0147</strain>
    </source>
</reference>
<dbReference type="Proteomes" id="UP000738349">
    <property type="component" value="Unassembled WGS sequence"/>
</dbReference>
<dbReference type="EMBL" id="JAGMUV010000033">
    <property type="protein sequence ID" value="KAH7114085.1"/>
    <property type="molecule type" value="Genomic_DNA"/>
</dbReference>
<organism evidence="1 2">
    <name type="scientific">Dactylonectria macrodidyma</name>
    <dbReference type="NCBI Taxonomy" id="307937"/>
    <lineage>
        <taxon>Eukaryota</taxon>
        <taxon>Fungi</taxon>
        <taxon>Dikarya</taxon>
        <taxon>Ascomycota</taxon>
        <taxon>Pezizomycotina</taxon>
        <taxon>Sordariomycetes</taxon>
        <taxon>Hypocreomycetidae</taxon>
        <taxon>Hypocreales</taxon>
        <taxon>Nectriaceae</taxon>
        <taxon>Dactylonectria</taxon>
    </lineage>
</organism>
<dbReference type="SUPFAM" id="SSF51735">
    <property type="entry name" value="NAD(P)-binding Rossmann-fold domains"/>
    <property type="match status" value="1"/>
</dbReference>
<accession>A0A9P9D7B5</accession>
<protein>
    <recommendedName>
        <fullName evidence="3">Fatty acid hydroxylase domain-containing protein</fullName>
    </recommendedName>
</protein>
<gene>
    <name evidence="1" type="ORF">EDB81DRAFT_824009</name>
</gene>
<evidence type="ECO:0000313" key="1">
    <source>
        <dbReference type="EMBL" id="KAH7114085.1"/>
    </source>
</evidence>
<dbReference type="OrthoDB" id="4350666at2759"/>
<keyword evidence="2" id="KW-1185">Reference proteome</keyword>
<proteinExistence type="predicted"/>
<name>A0A9P9D7B5_9HYPO</name>
<evidence type="ECO:0000313" key="2">
    <source>
        <dbReference type="Proteomes" id="UP000738349"/>
    </source>
</evidence>
<dbReference type="Gene3D" id="3.40.50.720">
    <property type="entry name" value="NAD(P)-binding Rossmann-like Domain"/>
    <property type="match status" value="1"/>
</dbReference>
<sequence>MLSQSSSSLSISFSAMELACVFINCACHIILGSLVFDLVHYVAHQSYQSPYRALRLLAQTHNVHHQYFDRRLRFNSAFSGRNLLLHLPLEFACKVLGITLSWSLSHLLTPRPSRLREEDLVLAVLLELGRSCVVAWNVGRDSNHVPYSRLPKDPHSILVGPHYHALHHIDPHNYFGSMIRLMDWVFGTAVTIRNRRVAMTGSRGALGQALTYQLEKEGAKCIEALRFGVDWNYGDYSALGPILANTDILILAHGSKDLTHALQANCEAAIAIIEMFKRCRPSSEVGLLPEVWYIGSEAELHGSFTKHDQAYSDSKRAFVPFAVSYYHEDGFTYRHIVPAAFKSLMGPALVSARWTARVALWWISRGARYVPVTYTGIALLNYVRFMYWVKPRIASKAESNRNLARHK</sequence>
<comment type="caution">
    <text evidence="1">The sequence shown here is derived from an EMBL/GenBank/DDBJ whole genome shotgun (WGS) entry which is preliminary data.</text>
</comment>
<dbReference type="AlphaFoldDB" id="A0A9P9D7B5"/>
<dbReference type="InterPro" id="IPR036291">
    <property type="entry name" value="NAD(P)-bd_dom_sf"/>
</dbReference>
<evidence type="ECO:0008006" key="3">
    <source>
        <dbReference type="Google" id="ProtNLM"/>
    </source>
</evidence>